<dbReference type="Pfam" id="PF01416">
    <property type="entry name" value="PseudoU_synth_1"/>
    <property type="match status" value="2"/>
</dbReference>
<evidence type="ECO:0000256" key="1">
    <source>
        <dbReference type="ARBA" id="ARBA00009375"/>
    </source>
</evidence>
<dbReference type="PIRSF" id="PIRSF001430">
    <property type="entry name" value="tRNA_psdUrid_synth"/>
    <property type="match status" value="1"/>
</dbReference>
<dbReference type="Gene3D" id="3.30.70.580">
    <property type="entry name" value="Pseudouridine synthase I, catalytic domain, N-terminal subdomain"/>
    <property type="match status" value="1"/>
</dbReference>
<dbReference type="GO" id="GO:0031119">
    <property type="term" value="P:tRNA pseudouridine synthesis"/>
    <property type="evidence" value="ECO:0007669"/>
    <property type="project" value="TreeGrafter"/>
</dbReference>
<feature type="domain" description="Pseudouridine synthase I TruA alpha/beta" evidence="4">
    <location>
        <begin position="147"/>
        <end position="210"/>
    </location>
</feature>
<dbReference type="PANTHER" id="PTHR11142:SF0">
    <property type="entry name" value="TRNA PSEUDOURIDINE SYNTHASE-LIKE 1"/>
    <property type="match status" value="1"/>
</dbReference>
<name>A0A382VY44_9ZZZZ</name>
<dbReference type="InterPro" id="IPR020095">
    <property type="entry name" value="PsdUridine_synth_TruA_C"/>
</dbReference>
<comment type="similarity">
    <text evidence="1">Belongs to the tRNA pseudouridine synthase TruA family.</text>
</comment>
<sequence>MSSLTKRIACGVEYFGFNYSGWQSQQQSGSIQDYIETAISTVANEPIRIFASGRTDAGVHAKCQVFHFDTKSNRATSEWLYGVNSNLPDDINIIWVKDVVREFDARYSAVSRTYQYLIVNQKINDVFLINHALWIPHNLDINLMQQAARYFHGEHDFTSFRSSSCQAKNPIRSILTLNIEQVNQRILIQCSANAFLQHMVRNIVGTLIDV</sequence>
<feature type="non-terminal residue" evidence="5">
    <location>
        <position position="1"/>
    </location>
</feature>
<proteinExistence type="inferred from homology"/>
<dbReference type="InterPro" id="IPR020097">
    <property type="entry name" value="PsdUridine_synth_TruA_a/b_dom"/>
</dbReference>
<gene>
    <name evidence="5" type="ORF">METZ01_LOCUS404306</name>
</gene>
<keyword evidence="3" id="KW-0413">Isomerase</keyword>
<dbReference type="HAMAP" id="MF_00171">
    <property type="entry name" value="TruA"/>
    <property type="match status" value="1"/>
</dbReference>
<organism evidence="5">
    <name type="scientific">marine metagenome</name>
    <dbReference type="NCBI Taxonomy" id="408172"/>
    <lineage>
        <taxon>unclassified sequences</taxon>
        <taxon>metagenomes</taxon>
        <taxon>ecological metagenomes</taxon>
    </lineage>
</organism>
<keyword evidence="2" id="KW-0819">tRNA processing</keyword>
<dbReference type="EMBL" id="UINC01155542">
    <property type="protein sequence ID" value="SVD51452.1"/>
    <property type="molecule type" value="Genomic_DNA"/>
</dbReference>
<dbReference type="Gene3D" id="3.30.70.660">
    <property type="entry name" value="Pseudouridine synthase I, catalytic domain, C-terminal subdomain"/>
    <property type="match status" value="1"/>
</dbReference>
<dbReference type="SUPFAM" id="SSF55120">
    <property type="entry name" value="Pseudouridine synthase"/>
    <property type="match status" value="1"/>
</dbReference>
<dbReference type="AlphaFoldDB" id="A0A382VY44"/>
<dbReference type="CDD" id="cd02570">
    <property type="entry name" value="PseudoU_synth_EcTruA"/>
    <property type="match status" value="1"/>
</dbReference>
<protein>
    <recommendedName>
        <fullName evidence="4">Pseudouridine synthase I TruA alpha/beta domain-containing protein</fullName>
    </recommendedName>
</protein>
<dbReference type="InterPro" id="IPR020094">
    <property type="entry name" value="TruA/RsuA/RluB/E/F_N"/>
</dbReference>
<feature type="domain" description="Pseudouridine synthase I TruA alpha/beta" evidence="4">
    <location>
        <begin position="13"/>
        <end position="107"/>
    </location>
</feature>
<accession>A0A382VY44</accession>
<evidence type="ECO:0000313" key="5">
    <source>
        <dbReference type="EMBL" id="SVD51452.1"/>
    </source>
</evidence>
<dbReference type="InterPro" id="IPR020103">
    <property type="entry name" value="PsdUridine_synth_cat_dom_sf"/>
</dbReference>
<evidence type="ECO:0000256" key="2">
    <source>
        <dbReference type="ARBA" id="ARBA00022694"/>
    </source>
</evidence>
<dbReference type="GO" id="GO:0003723">
    <property type="term" value="F:RNA binding"/>
    <property type="evidence" value="ECO:0007669"/>
    <property type="project" value="InterPro"/>
</dbReference>
<dbReference type="FunFam" id="3.30.70.580:FF:000001">
    <property type="entry name" value="tRNA pseudouridine synthase A"/>
    <property type="match status" value="1"/>
</dbReference>
<evidence type="ECO:0000256" key="3">
    <source>
        <dbReference type="ARBA" id="ARBA00023235"/>
    </source>
</evidence>
<feature type="non-terminal residue" evidence="5">
    <location>
        <position position="210"/>
    </location>
</feature>
<dbReference type="GO" id="GO:0009982">
    <property type="term" value="F:pseudouridine synthase activity"/>
    <property type="evidence" value="ECO:0007669"/>
    <property type="project" value="InterPro"/>
</dbReference>
<dbReference type="NCBIfam" id="TIGR00071">
    <property type="entry name" value="hisT_truA"/>
    <property type="match status" value="1"/>
</dbReference>
<dbReference type="InterPro" id="IPR001406">
    <property type="entry name" value="PsdUridine_synth_TruA"/>
</dbReference>
<evidence type="ECO:0000259" key="4">
    <source>
        <dbReference type="Pfam" id="PF01416"/>
    </source>
</evidence>
<dbReference type="PANTHER" id="PTHR11142">
    <property type="entry name" value="PSEUDOURIDYLATE SYNTHASE"/>
    <property type="match status" value="1"/>
</dbReference>
<reference evidence="5" key="1">
    <citation type="submission" date="2018-05" db="EMBL/GenBank/DDBJ databases">
        <authorList>
            <person name="Lanie J.A."/>
            <person name="Ng W.-L."/>
            <person name="Kazmierczak K.M."/>
            <person name="Andrzejewski T.M."/>
            <person name="Davidsen T.M."/>
            <person name="Wayne K.J."/>
            <person name="Tettelin H."/>
            <person name="Glass J.I."/>
            <person name="Rusch D."/>
            <person name="Podicherti R."/>
            <person name="Tsui H.-C.T."/>
            <person name="Winkler M.E."/>
        </authorList>
    </citation>
    <scope>NUCLEOTIDE SEQUENCE</scope>
</reference>